<dbReference type="AlphaFoldDB" id="A0A8C6GJN1"/>
<evidence type="ECO:0000256" key="1">
    <source>
        <dbReference type="SAM" id="MobiDB-lite"/>
    </source>
</evidence>
<accession>A0A8C6GJN1</accession>
<name>A0A8C6GJN1_MUSSI</name>
<sequence>KFKSVKSSPRPFVLLSLSRWPLQASRGSRDEPTPVVTSPLSLWLRHPPREHRYGFRLLLEAVPPALPNSEAQASARRGRAEGQEPGWRVPGHVAGSRAQGAPRTRAWPPRRPPGPYPQNVVALGAAARDLDALRGAHGGGRSVRPGRLSAAPPRAPPAWRLRVALGTWHLQQPEPGRTARREIVARQLRPLPRRRQRPLTGAGGNDRESAAGGGREREKAERQPGTRRLATGPRSGQDLSRRVSTFAEGYLVAAPPGDQRPERKGADAEHAWRLLCFRSCLIRLYT</sequence>
<keyword evidence="3" id="KW-1185">Reference proteome</keyword>
<evidence type="ECO:0000313" key="3">
    <source>
        <dbReference type="Proteomes" id="UP000694415"/>
    </source>
</evidence>
<feature type="region of interest" description="Disordered" evidence="1">
    <location>
        <begin position="69"/>
        <end position="113"/>
    </location>
</feature>
<feature type="compositionally biased region" description="Basic and acidic residues" evidence="1">
    <location>
        <begin position="205"/>
        <end position="224"/>
    </location>
</feature>
<evidence type="ECO:0000313" key="2">
    <source>
        <dbReference type="Ensembl" id="ENSMSIP00000007081.1"/>
    </source>
</evidence>
<dbReference type="Proteomes" id="UP000694415">
    <property type="component" value="Unplaced"/>
</dbReference>
<organism evidence="2 3">
    <name type="scientific">Mus spicilegus</name>
    <name type="common">Mound-building mouse</name>
    <dbReference type="NCBI Taxonomy" id="10103"/>
    <lineage>
        <taxon>Eukaryota</taxon>
        <taxon>Metazoa</taxon>
        <taxon>Chordata</taxon>
        <taxon>Craniata</taxon>
        <taxon>Vertebrata</taxon>
        <taxon>Euteleostomi</taxon>
        <taxon>Mammalia</taxon>
        <taxon>Eutheria</taxon>
        <taxon>Euarchontoglires</taxon>
        <taxon>Glires</taxon>
        <taxon>Rodentia</taxon>
        <taxon>Myomorpha</taxon>
        <taxon>Muroidea</taxon>
        <taxon>Muridae</taxon>
        <taxon>Murinae</taxon>
        <taxon>Mus</taxon>
        <taxon>Mus</taxon>
    </lineage>
</organism>
<feature type="region of interest" description="Disordered" evidence="1">
    <location>
        <begin position="185"/>
        <end position="240"/>
    </location>
</feature>
<reference evidence="2" key="2">
    <citation type="submission" date="2025-09" db="UniProtKB">
        <authorList>
            <consortium name="Ensembl"/>
        </authorList>
    </citation>
    <scope>IDENTIFICATION</scope>
</reference>
<reference evidence="2" key="1">
    <citation type="submission" date="2025-08" db="UniProtKB">
        <authorList>
            <consortium name="Ensembl"/>
        </authorList>
    </citation>
    <scope>IDENTIFICATION</scope>
</reference>
<dbReference type="Ensembl" id="ENSMSIT00000009014.1">
    <property type="protein sequence ID" value="ENSMSIP00000007081.1"/>
    <property type="gene ID" value="ENSMSIG00000006327.1"/>
</dbReference>
<proteinExistence type="predicted"/>
<protein>
    <submittedName>
        <fullName evidence="2">Uncharacterized protein</fullName>
    </submittedName>
</protein>
<dbReference type="GeneTree" id="ENSGT00860000136136"/>